<proteinExistence type="predicted"/>
<comment type="caution">
    <text evidence="1">The sequence shown here is derived from an EMBL/GenBank/DDBJ whole genome shotgun (WGS) entry which is preliminary data.</text>
</comment>
<dbReference type="EMBL" id="BPLR01000370">
    <property type="protein sequence ID" value="GIY94287.1"/>
    <property type="molecule type" value="Genomic_DNA"/>
</dbReference>
<protein>
    <submittedName>
        <fullName evidence="1">Uncharacterized protein</fullName>
    </submittedName>
</protein>
<reference evidence="1 2" key="1">
    <citation type="submission" date="2021-06" db="EMBL/GenBank/DDBJ databases">
        <title>Caerostris extrusa draft genome.</title>
        <authorList>
            <person name="Kono N."/>
            <person name="Arakawa K."/>
        </authorList>
    </citation>
    <scope>NUCLEOTIDE SEQUENCE [LARGE SCALE GENOMIC DNA]</scope>
</reference>
<name>A0AAV4XGM9_CAEEX</name>
<dbReference type="AlphaFoldDB" id="A0AAV4XGM9"/>
<keyword evidence="2" id="KW-1185">Reference proteome</keyword>
<sequence>MTRVNGSPWKPAVPPSNCIRTSSTPSLIFSIAHKGPIVKDCGCNLVDRSGHLEGRLLFSGKKTSEEEEPFDCGVGRQMGFNFLQGAPPKKGES</sequence>
<gene>
    <name evidence="1" type="ORF">CEXT_99531</name>
</gene>
<accession>A0AAV4XGM9</accession>
<evidence type="ECO:0000313" key="1">
    <source>
        <dbReference type="EMBL" id="GIY94287.1"/>
    </source>
</evidence>
<evidence type="ECO:0000313" key="2">
    <source>
        <dbReference type="Proteomes" id="UP001054945"/>
    </source>
</evidence>
<dbReference type="Proteomes" id="UP001054945">
    <property type="component" value="Unassembled WGS sequence"/>
</dbReference>
<organism evidence="1 2">
    <name type="scientific">Caerostris extrusa</name>
    <name type="common">Bark spider</name>
    <name type="synonym">Caerostris bankana</name>
    <dbReference type="NCBI Taxonomy" id="172846"/>
    <lineage>
        <taxon>Eukaryota</taxon>
        <taxon>Metazoa</taxon>
        <taxon>Ecdysozoa</taxon>
        <taxon>Arthropoda</taxon>
        <taxon>Chelicerata</taxon>
        <taxon>Arachnida</taxon>
        <taxon>Araneae</taxon>
        <taxon>Araneomorphae</taxon>
        <taxon>Entelegynae</taxon>
        <taxon>Araneoidea</taxon>
        <taxon>Araneidae</taxon>
        <taxon>Caerostris</taxon>
    </lineage>
</organism>